<feature type="non-terminal residue" evidence="2">
    <location>
        <position position="1"/>
    </location>
</feature>
<comment type="caution">
    <text evidence="2">The sequence shown here is derived from an EMBL/GenBank/DDBJ whole genome shotgun (WGS) entry which is preliminary data.</text>
</comment>
<name>A0A9W8IV28_9AGAR</name>
<sequence>MAPSTWPGKATSKHASDPYRKRTMQRVTSGLGTLFVSPQKSRPGKRKKPQNLFGYDITMQGLEMELEDLLARPPPSQVPDSLAEIDETRKESRQGAEDWEDVDPWGNLDELDASASPDPCTSGSTPLPPSAEDPMLGTSNPVPPRPKKHQTTPNQRTKQFYVRWLELLPSLVLPYLEYFERSYQQKGPPPLDSPSIIEIEVEWCPSSSLPVTLVKFGLFPTAPFQPRQAISIELLSFLKSLFERACNASYALANALSTHYLQRGFRLMNPQGKTVADPFRKGLTSAMQWFDCLVQDVETRTEAILQHAATLSSSKAVRFSEYARILKTRCPSCFGGKKFGGKHDIIVSVDGNFNHRHVRSKWDCPRFFKPNYFLSKETVDQVGEIIADARKQPAKSRRPKVPDAALDICQDSHEAGSGSNVKTSLEHFDDGGVMALVCRHDIPLFLTNIDTPGEQQKYPIALIKHLFSFIPEDATVMVQYDVGCIVDRSCEQFNILPETMSSRLSFSTSIMHSYAHEFTCQIVYNPRYCEGVGLSDGEGTERLWSRLTGLIRLTRMCGRKKRIYYLDRQVAAIGAEMRDELGSTLRHRAEKNVPMHEKTADKAIAKVLQTPAELMAMWEQQKQTQLSVGSHAPARVKKELEAILNLQTELESVEQSIQSTRNFVSLLRSASGITKTLLDTLEARQQDIGEKVEELYASLNVHKSFPELKGVDLELVRCLLLARDIKMNIRKRAIGSFNEYDKLNQAQGGGGPPVGTKAHQYYRQSIAKQMPVLHKLIRRFNDLCARAKSLYKPEWNIPVPEQLPEEISLLKKDPGLLEDVWISSAPSTTFQWLYDSDIREAMRAVHCRERCVEEKQRIGMEMDNLCRWFGTEIMAAKIALVLPENAAFHAILNHYRSRILGLKGQWSTRMTSALFEAHVTAATTEARQQYARLVG</sequence>
<dbReference type="OrthoDB" id="3253684at2759"/>
<dbReference type="PANTHER" id="PTHR33096:SF1">
    <property type="entry name" value="CXC1-LIKE CYSTEINE CLUSTER ASSOCIATED WITH KDZ TRANSPOSASES DOMAIN-CONTAINING PROTEIN"/>
    <property type="match status" value="1"/>
</dbReference>
<dbReference type="PANTHER" id="PTHR33096">
    <property type="entry name" value="CXC2 DOMAIN-CONTAINING PROTEIN"/>
    <property type="match status" value="1"/>
</dbReference>
<evidence type="ECO:0000313" key="2">
    <source>
        <dbReference type="EMBL" id="KAJ2923506.1"/>
    </source>
</evidence>
<gene>
    <name evidence="2" type="ORF">H1R20_g13589</name>
</gene>
<feature type="compositionally biased region" description="Polar residues" evidence="1">
    <location>
        <begin position="25"/>
        <end position="40"/>
    </location>
</feature>
<evidence type="ECO:0000256" key="1">
    <source>
        <dbReference type="SAM" id="MobiDB-lite"/>
    </source>
</evidence>
<dbReference type="EMBL" id="JANBPK010001326">
    <property type="protein sequence ID" value="KAJ2923506.1"/>
    <property type="molecule type" value="Genomic_DNA"/>
</dbReference>
<feature type="region of interest" description="Disordered" evidence="1">
    <location>
        <begin position="66"/>
        <end position="154"/>
    </location>
</feature>
<dbReference type="Pfam" id="PF18758">
    <property type="entry name" value="KDZ"/>
    <property type="match status" value="1"/>
</dbReference>
<reference evidence="2" key="1">
    <citation type="submission" date="2022-06" db="EMBL/GenBank/DDBJ databases">
        <title>Genome Sequence of Candolleomyces eurysporus.</title>
        <authorList>
            <person name="Buettner E."/>
        </authorList>
    </citation>
    <scope>NUCLEOTIDE SEQUENCE</scope>
    <source>
        <strain evidence="2">VTCC 930004</strain>
    </source>
</reference>
<evidence type="ECO:0008006" key="4">
    <source>
        <dbReference type="Google" id="ProtNLM"/>
    </source>
</evidence>
<proteinExistence type="predicted"/>
<protein>
    <recommendedName>
        <fullName evidence="4">CxC1-like cysteine cluster associated with KDZ transposases domain-containing protein</fullName>
    </recommendedName>
</protein>
<keyword evidence="3" id="KW-1185">Reference proteome</keyword>
<dbReference type="InterPro" id="IPR040521">
    <property type="entry name" value="KDZ"/>
</dbReference>
<dbReference type="Proteomes" id="UP001140091">
    <property type="component" value="Unassembled WGS sequence"/>
</dbReference>
<organism evidence="2 3">
    <name type="scientific">Candolleomyces eurysporus</name>
    <dbReference type="NCBI Taxonomy" id="2828524"/>
    <lineage>
        <taxon>Eukaryota</taxon>
        <taxon>Fungi</taxon>
        <taxon>Dikarya</taxon>
        <taxon>Basidiomycota</taxon>
        <taxon>Agaricomycotina</taxon>
        <taxon>Agaricomycetes</taxon>
        <taxon>Agaricomycetidae</taxon>
        <taxon>Agaricales</taxon>
        <taxon>Agaricineae</taxon>
        <taxon>Psathyrellaceae</taxon>
        <taxon>Candolleomyces</taxon>
    </lineage>
</organism>
<feature type="region of interest" description="Disordered" evidence="1">
    <location>
        <begin position="1"/>
        <end position="54"/>
    </location>
</feature>
<dbReference type="AlphaFoldDB" id="A0A9W8IV28"/>
<feature type="compositionally biased region" description="Basic and acidic residues" evidence="1">
    <location>
        <begin position="86"/>
        <end position="96"/>
    </location>
</feature>
<evidence type="ECO:0000313" key="3">
    <source>
        <dbReference type="Proteomes" id="UP001140091"/>
    </source>
</evidence>
<accession>A0A9W8IV28</accession>